<name>A0A5J6V849_9MICO</name>
<dbReference type="RefSeq" id="WP_158062479.1">
    <property type="nucleotide sequence ID" value="NZ_CP044427.1"/>
</dbReference>
<dbReference type="PANTHER" id="PTHR48105">
    <property type="entry name" value="THIOREDOXIN REDUCTASE 1-RELATED-RELATED"/>
    <property type="match status" value="1"/>
</dbReference>
<protein>
    <submittedName>
        <fullName evidence="5">NAD(P)/FAD-dependent oxidoreductase</fullName>
    </submittedName>
</protein>
<evidence type="ECO:0000256" key="1">
    <source>
        <dbReference type="ARBA" id="ARBA00022630"/>
    </source>
</evidence>
<evidence type="ECO:0000313" key="6">
    <source>
        <dbReference type="Proteomes" id="UP000326546"/>
    </source>
</evidence>
<evidence type="ECO:0000259" key="4">
    <source>
        <dbReference type="Pfam" id="PF07992"/>
    </source>
</evidence>
<keyword evidence="1" id="KW-0285">Flavoprotein</keyword>
<keyword evidence="2" id="KW-0560">Oxidoreductase</keyword>
<dbReference type="PRINTS" id="PR00469">
    <property type="entry name" value="PNDRDTASEII"/>
</dbReference>
<proteinExistence type="predicted"/>
<dbReference type="AlphaFoldDB" id="A0A5J6V849"/>
<reference evidence="5 6" key="1">
    <citation type="submission" date="2019-09" db="EMBL/GenBank/DDBJ databases">
        <title>Serinicoccus pratensis sp. nov., isolated from meadow soil.</title>
        <authorList>
            <person name="Zhang W."/>
        </authorList>
    </citation>
    <scope>NUCLEOTIDE SEQUENCE [LARGE SCALE GENOMIC DNA]</scope>
    <source>
        <strain evidence="5 6">W204</strain>
    </source>
</reference>
<feature type="domain" description="FAD/NAD(P)-binding" evidence="4">
    <location>
        <begin position="212"/>
        <end position="289"/>
    </location>
</feature>
<dbReference type="Pfam" id="PF07992">
    <property type="entry name" value="Pyr_redox_2"/>
    <property type="match status" value="2"/>
</dbReference>
<dbReference type="InterPro" id="IPR050097">
    <property type="entry name" value="Ferredoxin-NADP_redctase_2"/>
</dbReference>
<dbReference type="Proteomes" id="UP000326546">
    <property type="component" value="Chromosome"/>
</dbReference>
<dbReference type="OrthoDB" id="9786503at2"/>
<dbReference type="InterPro" id="IPR036188">
    <property type="entry name" value="FAD/NAD-bd_sf"/>
</dbReference>
<dbReference type="InterPro" id="IPR023753">
    <property type="entry name" value="FAD/NAD-binding_dom"/>
</dbReference>
<gene>
    <name evidence="5" type="ORF">FY030_15850</name>
</gene>
<evidence type="ECO:0000256" key="3">
    <source>
        <dbReference type="ARBA" id="ARBA00048132"/>
    </source>
</evidence>
<comment type="catalytic activity">
    <reaction evidence="3">
        <text>[thioredoxin]-dithiol + NADP(+) = [thioredoxin]-disulfide + NADPH + H(+)</text>
        <dbReference type="Rhea" id="RHEA:20345"/>
        <dbReference type="Rhea" id="RHEA-COMP:10698"/>
        <dbReference type="Rhea" id="RHEA-COMP:10700"/>
        <dbReference type="ChEBI" id="CHEBI:15378"/>
        <dbReference type="ChEBI" id="CHEBI:29950"/>
        <dbReference type="ChEBI" id="CHEBI:50058"/>
        <dbReference type="ChEBI" id="CHEBI:57783"/>
        <dbReference type="ChEBI" id="CHEBI:58349"/>
        <dbReference type="EC" id="1.8.1.9"/>
    </reaction>
</comment>
<organism evidence="5 6">
    <name type="scientific">Ornithinimicrobium pratense</name>
    <dbReference type="NCBI Taxonomy" id="2593973"/>
    <lineage>
        <taxon>Bacteria</taxon>
        <taxon>Bacillati</taxon>
        <taxon>Actinomycetota</taxon>
        <taxon>Actinomycetes</taxon>
        <taxon>Micrococcales</taxon>
        <taxon>Ornithinimicrobiaceae</taxon>
        <taxon>Ornithinimicrobium</taxon>
    </lineage>
</organism>
<accession>A0A5J6V849</accession>
<evidence type="ECO:0000313" key="5">
    <source>
        <dbReference type="EMBL" id="QFG69985.1"/>
    </source>
</evidence>
<dbReference type="Gene3D" id="3.50.50.60">
    <property type="entry name" value="FAD/NAD(P)-binding domain"/>
    <property type="match status" value="2"/>
</dbReference>
<feature type="domain" description="FAD/NAD(P)-binding" evidence="4">
    <location>
        <begin position="21"/>
        <end position="177"/>
    </location>
</feature>
<dbReference type="GO" id="GO:0004791">
    <property type="term" value="F:thioredoxin-disulfide reductase (NADPH) activity"/>
    <property type="evidence" value="ECO:0007669"/>
    <property type="project" value="UniProtKB-EC"/>
</dbReference>
<evidence type="ECO:0000256" key="2">
    <source>
        <dbReference type="ARBA" id="ARBA00023002"/>
    </source>
</evidence>
<sequence length="317" mass="32690">MNQTQHSADRPGSSLDRPVRSVVVVGGGPAGLQATLTLGRVHRDVVLLDAGDGRNAPASAMHNLITRDGTPPAEFRRLAHAELTAYPTVEVRAARVRGIEDVSDPQQPESTRFRIDLEGGSGLTARRLVLATGVRDQLPDIPGVAELWGDLVAHCPFCHGHEFAGRRVVVLGAGPAGHLPGLLAPVASEVVVLTNGEDLSVPVAVPVLTDPVAQVRRHGEGVRIALGSGQVIEAAGIFVGTGLRQSSPFAEQLGLELNPSGCVRVDERGRASRAGVYAAGDMAHVPALPMPMASVAQAVATGALAAATVVADSLADG</sequence>
<dbReference type="KEGG" id="serw:FY030_15850"/>
<keyword evidence="6" id="KW-1185">Reference proteome</keyword>
<dbReference type="SUPFAM" id="SSF51905">
    <property type="entry name" value="FAD/NAD(P)-binding domain"/>
    <property type="match status" value="1"/>
</dbReference>
<dbReference type="PRINTS" id="PR00368">
    <property type="entry name" value="FADPNR"/>
</dbReference>
<dbReference type="EMBL" id="CP044427">
    <property type="protein sequence ID" value="QFG69985.1"/>
    <property type="molecule type" value="Genomic_DNA"/>
</dbReference>